<feature type="compositionally biased region" description="Low complexity" evidence="7">
    <location>
        <begin position="65"/>
        <end position="77"/>
    </location>
</feature>
<evidence type="ECO:0000313" key="11">
    <source>
        <dbReference type="Proteomes" id="UP000039046"/>
    </source>
</evidence>
<evidence type="ECO:0000256" key="7">
    <source>
        <dbReference type="SAM" id="MobiDB-lite"/>
    </source>
</evidence>
<accession>A0A0A1TEC0</accession>
<evidence type="ECO:0000259" key="9">
    <source>
        <dbReference type="Pfam" id="PF01699"/>
    </source>
</evidence>
<evidence type="ECO:0000256" key="3">
    <source>
        <dbReference type="ARBA" id="ARBA00022692"/>
    </source>
</evidence>
<evidence type="ECO:0000313" key="10">
    <source>
        <dbReference type="EMBL" id="CEJ87978.1"/>
    </source>
</evidence>
<dbReference type="InterPro" id="IPR004837">
    <property type="entry name" value="NaCa_Exmemb"/>
</dbReference>
<feature type="transmembrane region" description="Helical" evidence="8">
    <location>
        <begin position="312"/>
        <end position="330"/>
    </location>
</feature>
<keyword evidence="11" id="KW-1185">Reference proteome</keyword>
<dbReference type="AlphaFoldDB" id="A0A0A1TEC0"/>
<feature type="transmembrane region" description="Helical" evidence="8">
    <location>
        <begin position="151"/>
        <end position="172"/>
    </location>
</feature>
<evidence type="ECO:0000256" key="4">
    <source>
        <dbReference type="ARBA" id="ARBA00022989"/>
    </source>
</evidence>
<evidence type="ECO:0000256" key="6">
    <source>
        <dbReference type="ARBA" id="ARBA00023136"/>
    </source>
</evidence>
<feature type="transmembrane region" description="Helical" evidence="8">
    <location>
        <begin position="537"/>
        <end position="558"/>
    </location>
</feature>
<dbReference type="EMBL" id="CDHN01000002">
    <property type="protein sequence ID" value="CEJ87978.1"/>
    <property type="molecule type" value="Genomic_DNA"/>
</dbReference>
<dbReference type="InterPro" id="IPR004713">
    <property type="entry name" value="CaH_exchang"/>
</dbReference>
<keyword evidence="3 8" id="KW-0812">Transmembrane</keyword>
<dbReference type="GO" id="GO:0012505">
    <property type="term" value="C:endomembrane system"/>
    <property type="evidence" value="ECO:0007669"/>
    <property type="project" value="UniProtKB-SubCell"/>
</dbReference>
<feature type="transmembrane region" description="Helical" evidence="8">
    <location>
        <begin position="242"/>
        <end position="261"/>
    </location>
</feature>
<keyword evidence="2" id="KW-0813">Transport</keyword>
<comment type="subcellular location">
    <subcellularLocation>
        <location evidence="1">Endomembrane system</location>
        <topology evidence="1">Multi-pass membrane protein</topology>
    </subcellularLocation>
</comment>
<keyword evidence="5" id="KW-0406">Ion transport</keyword>
<protein>
    <recommendedName>
        <fullName evidence="9">Sodium/calcium exchanger membrane region domain-containing protein</fullName>
    </recommendedName>
</protein>
<reference evidence="10 11" key="1">
    <citation type="journal article" date="2015" name="Genome Announc.">
        <title>Draft Genome Sequence and Gene Annotation of the Entomopathogenic Fungus Verticillium hemipterigenum.</title>
        <authorList>
            <person name="Horn F."/>
            <person name="Habel A."/>
            <person name="Scharf D.H."/>
            <person name="Dworschak J."/>
            <person name="Brakhage A.A."/>
            <person name="Guthke R."/>
            <person name="Hertweck C."/>
            <person name="Linde J."/>
        </authorList>
    </citation>
    <scope>NUCLEOTIDE SEQUENCE [LARGE SCALE GENOMIC DNA]</scope>
</reference>
<dbReference type="GO" id="GO:0006874">
    <property type="term" value="P:intracellular calcium ion homeostasis"/>
    <property type="evidence" value="ECO:0007669"/>
    <property type="project" value="TreeGrafter"/>
</dbReference>
<keyword evidence="4 8" id="KW-1133">Transmembrane helix</keyword>
<keyword evidence="6 8" id="KW-0472">Membrane</keyword>
<sequence length="568" mass="62439">MSFNYAQIKRKAHGGPNRTPFGRKRRAHAANESSDGTWNPFRHPQGYQLPARAGTWDNDRHGTTARPALPARAASAPIVRRHSSASINQPKPTRPVPIQEVADHVDEESLRNRRESRQDSLHTNAQRSRRFFQPVAPYTPFTVPNQIRRTLFASWGNLLLLLLPAAIALHSLRGDTVETFVVNFLATFPLQNLAENSLFEIQLRLGDSYASLLYITTFNVVQLISSILLLVKGDKLTMQTTLIGGILANILFILGLSFLAGGYNREAQYYNTTTTHVSANLLSLAATSLLIPTASILLGQATAENLTKQSRGASVILILVYVLFLVYQLGTHRDMFSEGGQKVDAKPWFPTTAAAEESIPRGVLTPAGMIGDMALANNTTNKEAIRKPWLNPPKAPPSEDFSDVDIEPLLSFPVAIFVFLASNVALYFLLDNVVNSIDALSTQARLSRSFIGLILLPLTNLDFTAIKLSIKDEVDMVITLTIGKCIQTALCITPLLVLLGWWLHIPCVNLVFDGFEIVSLFAAILLLNFVVSPGKDTWIQGVLLLADWSLVAIAAFFVDPKGPTYSTC</sequence>
<proteinExistence type="predicted"/>
<feature type="domain" description="Sodium/calcium exchanger membrane region" evidence="9">
    <location>
        <begin position="415"/>
        <end position="554"/>
    </location>
</feature>
<feature type="transmembrane region" description="Helical" evidence="8">
    <location>
        <begin position="510"/>
        <end position="531"/>
    </location>
</feature>
<evidence type="ECO:0000256" key="2">
    <source>
        <dbReference type="ARBA" id="ARBA00022448"/>
    </source>
</evidence>
<dbReference type="PANTHER" id="PTHR31503">
    <property type="entry name" value="VACUOLAR CALCIUM ION TRANSPORTER"/>
    <property type="match status" value="1"/>
</dbReference>
<dbReference type="STRING" id="1531966.A0A0A1TEC0"/>
<feature type="compositionally biased region" description="Basic and acidic residues" evidence="7">
    <location>
        <begin position="101"/>
        <end position="120"/>
    </location>
</feature>
<organism evidence="10 11">
    <name type="scientific">[Torrubiella] hemipterigena</name>
    <dbReference type="NCBI Taxonomy" id="1531966"/>
    <lineage>
        <taxon>Eukaryota</taxon>
        <taxon>Fungi</taxon>
        <taxon>Dikarya</taxon>
        <taxon>Ascomycota</taxon>
        <taxon>Pezizomycotina</taxon>
        <taxon>Sordariomycetes</taxon>
        <taxon>Hypocreomycetidae</taxon>
        <taxon>Hypocreales</taxon>
        <taxon>Clavicipitaceae</taxon>
        <taxon>Clavicipitaceae incertae sedis</taxon>
        <taxon>'Torrubiella' clade</taxon>
    </lineage>
</organism>
<dbReference type="HOGENOM" id="CLU_008721_4_0_1"/>
<name>A0A0A1TEC0_9HYPO</name>
<dbReference type="PANTHER" id="PTHR31503:SF20">
    <property type="entry name" value="CA(2+)_H(+) EXCHANGER, PUTATIVE (EUROFUNG)-RELATED"/>
    <property type="match status" value="1"/>
</dbReference>
<dbReference type="GO" id="GO:0000329">
    <property type="term" value="C:fungal-type vacuole membrane"/>
    <property type="evidence" value="ECO:0007669"/>
    <property type="project" value="TreeGrafter"/>
</dbReference>
<feature type="region of interest" description="Disordered" evidence="7">
    <location>
        <begin position="1"/>
        <end position="126"/>
    </location>
</feature>
<evidence type="ECO:0000256" key="8">
    <source>
        <dbReference type="SAM" id="Phobius"/>
    </source>
</evidence>
<feature type="transmembrane region" description="Helical" evidence="8">
    <location>
        <begin position="209"/>
        <end position="230"/>
    </location>
</feature>
<dbReference type="GO" id="GO:0015369">
    <property type="term" value="F:calcium:proton antiporter activity"/>
    <property type="evidence" value="ECO:0007669"/>
    <property type="project" value="TreeGrafter"/>
</dbReference>
<evidence type="ECO:0000256" key="1">
    <source>
        <dbReference type="ARBA" id="ARBA00004127"/>
    </source>
</evidence>
<dbReference type="OrthoDB" id="1699231at2759"/>
<dbReference type="Proteomes" id="UP000039046">
    <property type="component" value="Unassembled WGS sequence"/>
</dbReference>
<gene>
    <name evidence="10" type="ORF">VHEMI04573</name>
</gene>
<feature type="domain" description="Sodium/calcium exchanger membrane region" evidence="9">
    <location>
        <begin position="180"/>
        <end position="329"/>
    </location>
</feature>
<evidence type="ECO:0000256" key="5">
    <source>
        <dbReference type="ARBA" id="ARBA00023065"/>
    </source>
</evidence>
<feature type="transmembrane region" description="Helical" evidence="8">
    <location>
        <begin position="476"/>
        <end position="503"/>
    </location>
</feature>
<feature type="transmembrane region" description="Helical" evidence="8">
    <location>
        <begin position="281"/>
        <end position="300"/>
    </location>
</feature>
<dbReference type="Pfam" id="PF01699">
    <property type="entry name" value="Na_Ca_ex"/>
    <property type="match status" value="2"/>
</dbReference>
<feature type="transmembrane region" description="Helical" evidence="8">
    <location>
        <begin position="410"/>
        <end position="430"/>
    </location>
</feature>